<sequence>MRLWAFDRLGAVTSQSFDIHENALMFISVVLGYLWMAPKDLGFDPTIYGEKGSRYVEITRDARPERYHLDDVIKRQRCVAGRATTCWEVHGDKSGQSFVVKDSWEYKERPEEGPLLKKVTDAGVKNGAEYHYHEIV</sequence>
<dbReference type="PANTHER" id="PTHR38248">
    <property type="entry name" value="FUNK1 6"/>
    <property type="match status" value="1"/>
</dbReference>
<dbReference type="GeneID" id="54455235"/>
<evidence type="ECO:0000313" key="2">
    <source>
        <dbReference type="EMBL" id="KAF2801255.1"/>
    </source>
</evidence>
<dbReference type="Pfam" id="PF17667">
    <property type="entry name" value="Pkinase_fungal"/>
    <property type="match status" value="1"/>
</dbReference>
<dbReference type="Proteomes" id="UP000504636">
    <property type="component" value="Unplaced"/>
</dbReference>
<dbReference type="InterPro" id="IPR040976">
    <property type="entry name" value="Pkinase_fungal"/>
</dbReference>
<dbReference type="OrthoDB" id="5584477at2759"/>
<protein>
    <recommendedName>
        <fullName evidence="1">Fungal-type protein kinase domain-containing protein</fullName>
    </recommendedName>
</protein>
<proteinExistence type="predicted"/>
<accession>A0A6A6XZ11</accession>
<reference evidence="2 4" key="1">
    <citation type="journal article" date="2020" name="Stud. Mycol.">
        <title>101 Dothideomycetes genomes: a test case for predicting lifestyles and emergence of pathogens.</title>
        <authorList>
            <person name="Haridas S."/>
            <person name="Albert R."/>
            <person name="Binder M."/>
            <person name="Bloem J."/>
            <person name="Labutti K."/>
            <person name="Salamov A."/>
            <person name="Andreopoulos B."/>
            <person name="Baker S."/>
            <person name="Barry K."/>
            <person name="Bills G."/>
            <person name="Bluhm B."/>
            <person name="Cannon C."/>
            <person name="Castanera R."/>
            <person name="Culley D."/>
            <person name="Daum C."/>
            <person name="Ezra D."/>
            <person name="Gonzalez J."/>
            <person name="Henrissat B."/>
            <person name="Kuo A."/>
            <person name="Liang C."/>
            <person name="Lipzen A."/>
            <person name="Lutzoni F."/>
            <person name="Magnuson J."/>
            <person name="Mondo S."/>
            <person name="Nolan M."/>
            <person name="Ohm R."/>
            <person name="Pangilinan J."/>
            <person name="Park H.-J."/>
            <person name="Ramirez L."/>
            <person name="Alfaro M."/>
            <person name="Sun H."/>
            <person name="Tritt A."/>
            <person name="Yoshinaga Y."/>
            <person name="Zwiers L.-H."/>
            <person name="Turgeon B."/>
            <person name="Goodwin S."/>
            <person name="Spatafora J."/>
            <person name="Crous P."/>
            <person name="Grigoriev I."/>
        </authorList>
    </citation>
    <scope>NUCLEOTIDE SEQUENCE</scope>
    <source>
        <strain evidence="2 4">CBS 304.34</strain>
    </source>
</reference>
<organism evidence="2">
    <name type="scientific">Mytilinidion resinicola</name>
    <dbReference type="NCBI Taxonomy" id="574789"/>
    <lineage>
        <taxon>Eukaryota</taxon>
        <taxon>Fungi</taxon>
        <taxon>Dikarya</taxon>
        <taxon>Ascomycota</taxon>
        <taxon>Pezizomycotina</taxon>
        <taxon>Dothideomycetes</taxon>
        <taxon>Pleosporomycetidae</taxon>
        <taxon>Mytilinidiales</taxon>
        <taxon>Mytilinidiaceae</taxon>
        <taxon>Mytilinidion</taxon>
    </lineage>
</organism>
<dbReference type="RefSeq" id="XP_033568219.1">
    <property type="nucleotide sequence ID" value="XM_033714342.1"/>
</dbReference>
<name>A0A6A6XZ11_9PEZI</name>
<evidence type="ECO:0000313" key="3">
    <source>
        <dbReference type="Proteomes" id="UP000504636"/>
    </source>
</evidence>
<dbReference type="PANTHER" id="PTHR38248:SF2">
    <property type="entry name" value="FUNK1 11"/>
    <property type="match status" value="1"/>
</dbReference>
<feature type="non-terminal residue" evidence="2">
    <location>
        <position position="136"/>
    </location>
</feature>
<evidence type="ECO:0000313" key="4">
    <source>
        <dbReference type="RefSeq" id="XP_033568219.1"/>
    </source>
</evidence>
<gene>
    <name evidence="2 4" type="ORF">BDZ99DRAFT_339184</name>
</gene>
<evidence type="ECO:0000259" key="1">
    <source>
        <dbReference type="Pfam" id="PF17667"/>
    </source>
</evidence>
<reference evidence="4" key="3">
    <citation type="submission" date="2025-04" db="UniProtKB">
        <authorList>
            <consortium name="RefSeq"/>
        </authorList>
    </citation>
    <scope>IDENTIFICATION</scope>
    <source>
        <strain evidence="4">CBS 304.34</strain>
    </source>
</reference>
<keyword evidence="3" id="KW-1185">Reference proteome</keyword>
<feature type="domain" description="Fungal-type protein kinase" evidence="1">
    <location>
        <begin position="1"/>
        <end position="136"/>
    </location>
</feature>
<dbReference type="AlphaFoldDB" id="A0A6A6XZ11"/>
<dbReference type="EMBL" id="MU003737">
    <property type="protein sequence ID" value="KAF2801255.1"/>
    <property type="molecule type" value="Genomic_DNA"/>
</dbReference>
<reference evidence="4" key="2">
    <citation type="submission" date="2020-04" db="EMBL/GenBank/DDBJ databases">
        <authorList>
            <consortium name="NCBI Genome Project"/>
        </authorList>
    </citation>
    <scope>NUCLEOTIDE SEQUENCE</scope>
    <source>
        <strain evidence="4">CBS 304.34</strain>
    </source>
</reference>